<name>A0AAW9S4J7_9BACT</name>
<accession>A0AAW9S4J7</accession>
<dbReference type="RefSeq" id="WP_346821575.1">
    <property type="nucleotide sequence ID" value="NZ_JBDKWZ010000006.1"/>
</dbReference>
<dbReference type="AlphaFoldDB" id="A0AAW9S4J7"/>
<organism evidence="1 2">
    <name type="scientific">Rapidithrix thailandica</name>
    <dbReference type="NCBI Taxonomy" id="413964"/>
    <lineage>
        <taxon>Bacteria</taxon>
        <taxon>Pseudomonadati</taxon>
        <taxon>Bacteroidota</taxon>
        <taxon>Cytophagia</taxon>
        <taxon>Cytophagales</taxon>
        <taxon>Flammeovirgaceae</taxon>
        <taxon>Rapidithrix</taxon>
    </lineage>
</organism>
<proteinExistence type="predicted"/>
<comment type="caution">
    <text evidence="1">The sequence shown here is derived from an EMBL/GenBank/DDBJ whole genome shotgun (WGS) entry which is preliminary data.</text>
</comment>
<gene>
    <name evidence="1" type="ORF">AAG747_12830</name>
</gene>
<evidence type="ECO:0000313" key="1">
    <source>
        <dbReference type="EMBL" id="MEN7548798.1"/>
    </source>
</evidence>
<protein>
    <submittedName>
        <fullName evidence="1">Uncharacterized protein</fullName>
    </submittedName>
</protein>
<sequence>MNQEKPPKNMVELTKASLKEYIELCDGLMDYSFFDDQEKSNWVGNPHGIHIRFQHKKTSQVVEVPFAKIKKRKDFNTFLWLEFVRSTPKFKPVEDFFNQRKGLEEDFVNDFLDKEFFENREVIIPEFKTGDFIQLRDSVFEEDFNSRAYWDLKYYYEDQIQHIYWPLERNFERYGCNVPTILGGIKSRIKEVVMDNSGISKIYTDLFIVDMPYAYEKNQFQPVGTIDDYKVDEWVDFLINQLSFYEYNCMLGLFTPSERENNKIHCTQQYFERIGERFWQF</sequence>
<evidence type="ECO:0000313" key="2">
    <source>
        <dbReference type="Proteomes" id="UP001403385"/>
    </source>
</evidence>
<reference evidence="1 2" key="1">
    <citation type="submission" date="2024-04" db="EMBL/GenBank/DDBJ databases">
        <title>Novel genus in family Flammeovirgaceae.</title>
        <authorList>
            <person name="Nguyen T.H."/>
            <person name="Vuong T.Q."/>
            <person name="Le H."/>
            <person name="Kim S.-G."/>
        </authorList>
    </citation>
    <scope>NUCLEOTIDE SEQUENCE [LARGE SCALE GENOMIC DNA]</scope>
    <source>
        <strain evidence="1 2">JCM 23209</strain>
    </source>
</reference>
<dbReference type="EMBL" id="JBDKWZ010000006">
    <property type="protein sequence ID" value="MEN7548798.1"/>
    <property type="molecule type" value="Genomic_DNA"/>
</dbReference>
<dbReference type="Proteomes" id="UP001403385">
    <property type="component" value="Unassembled WGS sequence"/>
</dbReference>
<keyword evidence="2" id="KW-1185">Reference proteome</keyword>